<gene>
    <name evidence="2" type="ORF">TM448A02920_0009</name>
    <name evidence="3" type="ORF">TM448B04984_0008</name>
</gene>
<feature type="region of interest" description="Disordered" evidence="1">
    <location>
        <begin position="36"/>
        <end position="56"/>
    </location>
</feature>
<sequence length="56" mass="6582">MTTKEKDILIEIMRQNIAEKEKYIYGLIRENIKLKGKRHTNKGGLDHEKSEKPNSL</sequence>
<proteinExistence type="predicted"/>
<reference evidence="2" key="1">
    <citation type="submission" date="2020-03" db="EMBL/GenBank/DDBJ databases">
        <title>The deep terrestrial virosphere.</title>
        <authorList>
            <person name="Holmfeldt K."/>
            <person name="Nilsson E."/>
            <person name="Simone D."/>
            <person name="Lopez-Fernandez M."/>
            <person name="Wu X."/>
            <person name="de Brujin I."/>
            <person name="Lundin D."/>
            <person name="Andersson A."/>
            <person name="Bertilsson S."/>
            <person name="Dopson M."/>
        </authorList>
    </citation>
    <scope>NUCLEOTIDE SEQUENCE</scope>
    <source>
        <strain evidence="2">TM448A02920</strain>
        <strain evidence="3">TM448B04984</strain>
    </source>
</reference>
<accession>A0A6H1ZZ09</accession>
<evidence type="ECO:0000313" key="3">
    <source>
        <dbReference type="EMBL" id="QJI03789.1"/>
    </source>
</evidence>
<evidence type="ECO:0000313" key="2">
    <source>
        <dbReference type="EMBL" id="QJA52719.1"/>
    </source>
</evidence>
<dbReference type="AlphaFoldDB" id="A0A6H1ZZ09"/>
<dbReference type="EMBL" id="MT144362">
    <property type="protein sequence ID" value="QJA52719.1"/>
    <property type="molecule type" value="Genomic_DNA"/>
</dbReference>
<feature type="compositionally biased region" description="Basic and acidic residues" evidence="1">
    <location>
        <begin position="44"/>
        <end position="56"/>
    </location>
</feature>
<organism evidence="2">
    <name type="scientific">viral metagenome</name>
    <dbReference type="NCBI Taxonomy" id="1070528"/>
    <lineage>
        <taxon>unclassified sequences</taxon>
        <taxon>metagenomes</taxon>
        <taxon>organismal metagenomes</taxon>
    </lineage>
</organism>
<evidence type="ECO:0000256" key="1">
    <source>
        <dbReference type="SAM" id="MobiDB-lite"/>
    </source>
</evidence>
<name>A0A6H1ZZ09_9ZZZZ</name>
<dbReference type="EMBL" id="MT145119">
    <property type="protein sequence ID" value="QJI03789.1"/>
    <property type="molecule type" value="Genomic_DNA"/>
</dbReference>
<protein>
    <submittedName>
        <fullName evidence="2">Uncharacterized protein</fullName>
    </submittedName>
</protein>